<comment type="caution">
    <text evidence="4">The sequence shown here is derived from an EMBL/GenBank/DDBJ whole genome shotgun (WGS) entry which is preliminary data.</text>
</comment>
<feature type="region of interest" description="Disordered" evidence="2">
    <location>
        <begin position="362"/>
        <end position="383"/>
    </location>
</feature>
<dbReference type="InterPro" id="IPR029044">
    <property type="entry name" value="Nucleotide-diphossugar_trans"/>
</dbReference>
<feature type="coiled-coil region" evidence="1">
    <location>
        <begin position="172"/>
        <end position="206"/>
    </location>
</feature>
<keyword evidence="4" id="KW-0808">Transferase</keyword>
<dbReference type="SUPFAM" id="SSF53448">
    <property type="entry name" value="Nucleotide-diphospho-sugar transferases"/>
    <property type="match status" value="1"/>
</dbReference>
<dbReference type="InterPro" id="IPR001173">
    <property type="entry name" value="Glyco_trans_2-like"/>
</dbReference>
<keyword evidence="4" id="KW-0328">Glycosyltransferase</keyword>
<proteinExistence type="predicted"/>
<evidence type="ECO:0000259" key="3">
    <source>
        <dbReference type="Pfam" id="PF00535"/>
    </source>
</evidence>
<dbReference type="RefSeq" id="WP_290316184.1">
    <property type="nucleotide sequence ID" value="NZ_JAUFPN010000084.1"/>
</dbReference>
<dbReference type="EC" id="2.4.-.-" evidence="4"/>
<evidence type="ECO:0000256" key="2">
    <source>
        <dbReference type="SAM" id="MobiDB-lite"/>
    </source>
</evidence>
<dbReference type="GO" id="GO:0016757">
    <property type="term" value="F:glycosyltransferase activity"/>
    <property type="evidence" value="ECO:0007669"/>
    <property type="project" value="UniProtKB-KW"/>
</dbReference>
<dbReference type="Pfam" id="PF00535">
    <property type="entry name" value="Glycos_transf_2"/>
    <property type="match status" value="1"/>
</dbReference>
<dbReference type="Proteomes" id="UP001529369">
    <property type="component" value="Unassembled WGS sequence"/>
</dbReference>
<feature type="domain" description="Glycosyltransferase 2-like" evidence="3">
    <location>
        <begin position="465"/>
        <end position="593"/>
    </location>
</feature>
<gene>
    <name evidence="4" type="ORF">QWZ14_08405</name>
</gene>
<keyword evidence="1" id="KW-0175">Coiled coil</keyword>
<accession>A0ABT8A3M8</accession>
<dbReference type="PANTHER" id="PTHR22916:SF3">
    <property type="entry name" value="UDP-GLCNAC:BETAGAL BETA-1,3-N-ACETYLGLUCOSAMINYLTRANSFERASE-LIKE PROTEIN 1"/>
    <property type="match status" value="1"/>
</dbReference>
<dbReference type="CDD" id="cd00761">
    <property type="entry name" value="Glyco_tranf_GTA_type"/>
    <property type="match status" value="1"/>
</dbReference>
<feature type="coiled-coil region" evidence="1">
    <location>
        <begin position="242"/>
        <end position="269"/>
    </location>
</feature>
<organism evidence="4 5">
    <name type="scientific">Paeniroseomonas aquatica</name>
    <dbReference type="NCBI Taxonomy" id="373043"/>
    <lineage>
        <taxon>Bacteria</taxon>
        <taxon>Pseudomonadati</taxon>
        <taxon>Pseudomonadota</taxon>
        <taxon>Alphaproteobacteria</taxon>
        <taxon>Acetobacterales</taxon>
        <taxon>Acetobacteraceae</taxon>
        <taxon>Paeniroseomonas</taxon>
    </lineage>
</organism>
<protein>
    <submittedName>
        <fullName evidence="4">Glycosyltransferase</fullName>
        <ecNumber evidence="4">2.4.-.-</ecNumber>
    </submittedName>
</protein>
<evidence type="ECO:0000256" key="1">
    <source>
        <dbReference type="SAM" id="Coils"/>
    </source>
</evidence>
<dbReference type="EMBL" id="JAUFPN010000084">
    <property type="protein sequence ID" value="MDN3564387.1"/>
    <property type="molecule type" value="Genomic_DNA"/>
</dbReference>
<reference evidence="5" key="1">
    <citation type="journal article" date="2019" name="Int. J. Syst. Evol. Microbiol.">
        <title>The Global Catalogue of Microorganisms (GCM) 10K type strain sequencing project: providing services to taxonomists for standard genome sequencing and annotation.</title>
        <authorList>
            <consortium name="The Broad Institute Genomics Platform"/>
            <consortium name="The Broad Institute Genome Sequencing Center for Infectious Disease"/>
            <person name="Wu L."/>
            <person name="Ma J."/>
        </authorList>
    </citation>
    <scope>NUCLEOTIDE SEQUENCE [LARGE SCALE GENOMIC DNA]</scope>
    <source>
        <strain evidence="5">CECT 7131</strain>
    </source>
</reference>
<evidence type="ECO:0000313" key="5">
    <source>
        <dbReference type="Proteomes" id="UP001529369"/>
    </source>
</evidence>
<feature type="compositionally biased region" description="Pro residues" evidence="2">
    <location>
        <begin position="365"/>
        <end position="375"/>
    </location>
</feature>
<keyword evidence="5" id="KW-1185">Reference proteome</keyword>
<dbReference type="PANTHER" id="PTHR22916">
    <property type="entry name" value="GLYCOSYLTRANSFERASE"/>
    <property type="match status" value="1"/>
</dbReference>
<sequence>MAACQAMQRLELGGRVIGIVPPDEYSPPPDVAELITFRYSAFSRLMSGDLDALAGAAGPGEVGCLILGADILRQIDATSLEMLRSRLSADAVVLAMGGADGTGAASCQSMLDRGVSFSFMHGDGLQVRAGTGGPGAMLPQLLDQAGNDPALGFAISQAFLRLGQGLRSRQRASDAHAAVERLELDLSQARGELDVALEALRACERDRQAGVSELQHVQTRQVAAEASLKVAQSTLSTTEAALRHAQDTLRATEQSLRTTEERLNAVESRQHDADALRATEVEASEALHGQAISLRGERDNLLRELEAIRASTSWRLTAPLRRMVGGNPSAARWARRGIKLAWWTVTLQLPARYRARRGQVAAAPVPSPGPVPGPAPVETYSPPAPIEPQPVAVAAPAISEAVEARIGHLEHRVLVAESLAKAEQARLDWSLGAVEGFAAVIDDYHAMRRTKAYQAAFDVADPLVSVCVATVNRAEMLVERALASLQAQTHRNLQIVVVGDHCTDDTARRIADLGDDRIVFANLPERGPYPPPGIDRWRVAGSNAMNHALSLCKGDFVTHLDDDDRMTADKIATMVAAARDNSADFLWHSFWYEHRDGSWEALGNGKLELGQVTTGSIFYHGYFARFGWDVHAYRLGEPGDWNRLRKIKMLRPRLHYVAQSLLFHHVEQAQPIFTSQDGERFLD</sequence>
<dbReference type="Gene3D" id="3.90.550.10">
    <property type="entry name" value="Spore Coat Polysaccharide Biosynthesis Protein SpsA, Chain A"/>
    <property type="match status" value="1"/>
</dbReference>
<name>A0ABT8A3M8_9PROT</name>
<evidence type="ECO:0000313" key="4">
    <source>
        <dbReference type="EMBL" id="MDN3564387.1"/>
    </source>
</evidence>